<sequence>MGEILFEDLGMVKSLHARQRKHTLLIKLNLAIPRRFSVTRLIEVTADIRKELGKFTGFRKARHYERVVNALGAASP</sequence>
<dbReference type="AlphaFoldDB" id="A0A4V1Q4I7"/>
<proteinExistence type="predicted"/>
<reference evidence="1 2" key="1">
    <citation type="submission" date="2019-01" db="EMBL/GenBank/DDBJ databases">
        <title>Draft genome sequence of Psathyrella aberdarensis IHI B618.</title>
        <authorList>
            <person name="Buettner E."/>
            <person name="Kellner H."/>
        </authorList>
    </citation>
    <scope>NUCLEOTIDE SEQUENCE [LARGE SCALE GENOMIC DNA]</scope>
    <source>
        <strain evidence="1 2">IHI B618</strain>
    </source>
</reference>
<dbReference type="OrthoDB" id="27073at2759"/>
<name>A0A4V1Q4I7_9AGAR</name>
<dbReference type="EMBL" id="SDEE01000079">
    <property type="protein sequence ID" value="RXW22228.1"/>
    <property type="molecule type" value="Genomic_DNA"/>
</dbReference>
<dbReference type="Proteomes" id="UP000290288">
    <property type="component" value="Unassembled WGS sequence"/>
</dbReference>
<evidence type="ECO:0000313" key="2">
    <source>
        <dbReference type="Proteomes" id="UP000290288"/>
    </source>
</evidence>
<protein>
    <submittedName>
        <fullName evidence="1">Uncharacterized protein</fullName>
    </submittedName>
</protein>
<keyword evidence="2" id="KW-1185">Reference proteome</keyword>
<comment type="caution">
    <text evidence="1">The sequence shown here is derived from an EMBL/GenBank/DDBJ whole genome shotgun (WGS) entry which is preliminary data.</text>
</comment>
<organism evidence="1 2">
    <name type="scientific">Candolleomyces aberdarensis</name>
    <dbReference type="NCBI Taxonomy" id="2316362"/>
    <lineage>
        <taxon>Eukaryota</taxon>
        <taxon>Fungi</taxon>
        <taxon>Dikarya</taxon>
        <taxon>Basidiomycota</taxon>
        <taxon>Agaricomycotina</taxon>
        <taxon>Agaricomycetes</taxon>
        <taxon>Agaricomycetidae</taxon>
        <taxon>Agaricales</taxon>
        <taxon>Agaricineae</taxon>
        <taxon>Psathyrellaceae</taxon>
        <taxon>Candolleomyces</taxon>
    </lineage>
</organism>
<accession>A0A4V1Q4I7</accession>
<evidence type="ECO:0000313" key="1">
    <source>
        <dbReference type="EMBL" id="RXW22228.1"/>
    </source>
</evidence>
<gene>
    <name evidence="1" type="ORF">EST38_g3646</name>
</gene>